<keyword evidence="2" id="KW-0326">Glycosidase</keyword>
<reference evidence="5 6" key="1">
    <citation type="submission" date="2017-11" db="EMBL/GenBank/DDBJ databases">
        <title>Evolution of Phototrophy in the Chloroflexi Phylum Driven by Horizontal Gene Transfer.</title>
        <authorList>
            <person name="Ward L.M."/>
            <person name="Hemp J."/>
            <person name="Shih P.M."/>
            <person name="Mcglynn S.E."/>
            <person name="Fischer W."/>
        </authorList>
    </citation>
    <scope>NUCLEOTIDE SEQUENCE [LARGE SCALE GENOMIC DNA]</scope>
    <source>
        <strain evidence="5">JP3_7</strain>
    </source>
</reference>
<gene>
    <name evidence="5" type="ORF">CUN48_01105</name>
</gene>
<name>A0A2M8QGH1_9CHLR</name>
<dbReference type="PANTHER" id="PTHR12631">
    <property type="entry name" value="ALPHA-L-IDURONIDASE"/>
    <property type="match status" value="1"/>
</dbReference>
<evidence type="ECO:0000313" key="6">
    <source>
        <dbReference type="Proteomes" id="UP000230790"/>
    </source>
</evidence>
<dbReference type="InterPro" id="IPR051923">
    <property type="entry name" value="Glycosyl_Hydrolase_39"/>
</dbReference>
<dbReference type="InterPro" id="IPR013529">
    <property type="entry name" value="Glyco_hydro_42_N"/>
</dbReference>
<evidence type="ECO:0000256" key="2">
    <source>
        <dbReference type="ARBA" id="ARBA00023295"/>
    </source>
</evidence>
<dbReference type="SUPFAM" id="SSF51445">
    <property type="entry name" value="(Trans)glycosidases"/>
    <property type="match status" value="1"/>
</dbReference>
<evidence type="ECO:0000259" key="4">
    <source>
        <dbReference type="Pfam" id="PF02449"/>
    </source>
</evidence>
<feature type="domain" description="Glycoside hydrolase family 42 N-terminal" evidence="4">
    <location>
        <begin position="32"/>
        <end position="80"/>
    </location>
</feature>
<evidence type="ECO:0000256" key="1">
    <source>
        <dbReference type="ARBA" id="ARBA00022801"/>
    </source>
</evidence>
<accession>A0A2M8QGH1</accession>
<evidence type="ECO:0000256" key="3">
    <source>
        <dbReference type="SAM" id="MobiDB-lite"/>
    </source>
</evidence>
<protein>
    <recommendedName>
        <fullName evidence="4">Glycoside hydrolase family 42 N-terminal domain-containing protein</fullName>
    </recommendedName>
</protein>
<proteinExistence type="predicted"/>
<evidence type="ECO:0000313" key="5">
    <source>
        <dbReference type="EMBL" id="PJF48889.1"/>
    </source>
</evidence>
<dbReference type="GO" id="GO:0005975">
    <property type="term" value="P:carbohydrate metabolic process"/>
    <property type="evidence" value="ECO:0007669"/>
    <property type="project" value="InterPro"/>
</dbReference>
<dbReference type="GO" id="GO:0004565">
    <property type="term" value="F:beta-galactosidase activity"/>
    <property type="evidence" value="ECO:0007669"/>
    <property type="project" value="InterPro"/>
</dbReference>
<dbReference type="PANTHER" id="PTHR12631:SF10">
    <property type="entry name" value="BETA-XYLOSIDASE-LIKE PROTEIN-RELATED"/>
    <property type="match status" value="1"/>
</dbReference>
<dbReference type="GO" id="GO:0009341">
    <property type="term" value="C:beta-galactosidase complex"/>
    <property type="evidence" value="ECO:0007669"/>
    <property type="project" value="InterPro"/>
</dbReference>
<dbReference type="InterPro" id="IPR017853">
    <property type="entry name" value="GH"/>
</dbReference>
<keyword evidence="1" id="KW-0378">Hydrolase</keyword>
<organism evidence="5 6">
    <name type="scientific">Candidatus Thermofonsia Clade 3 bacterium</name>
    <dbReference type="NCBI Taxonomy" id="2364212"/>
    <lineage>
        <taxon>Bacteria</taxon>
        <taxon>Bacillati</taxon>
        <taxon>Chloroflexota</taxon>
        <taxon>Candidatus Thermofontia</taxon>
        <taxon>Candidatus Thermofonsia Clade 3</taxon>
    </lineage>
</organism>
<comment type="caution">
    <text evidence="5">The sequence shown here is derived from an EMBL/GenBank/DDBJ whole genome shotgun (WGS) entry which is preliminary data.</text>
</comment>
<dbReference type="Proteomes" id="UP000230790">
    <property type="component" value="Unassembled WGS sequence"/>
</dbReference>
<dbReference type="AlphaFoldDB" id="A0A2M8QGH1"/>
<dbReference type="EMBL" id="PGTN01000004">
    <property type="protein sequence ID" value="PJF48889.1"/>
    <property type="molecule type" value="Genomic_DNA"/>
</dbReference>
<feature type="region of interest" description="Disordered" evidence="3">
    <location>
        <begin position="1"/>
        <end position="20"/>
    </location>
</feature>
<dbReference type="Gene3D" id="3.20.20.80">
    <property type="entry name" value="Glycosidases"/>
    <property type="match status" value="1"/>
</dbReference>
<sequence>MRPLPQAESARPIAPPRRVESPSYGFEAYLWWKPEIATRDLGLIREAGFQWVKQTFAWRDIEIEKGAYDWSRADQVVFLATEVFTRNLIARLDREPYWDRYDYPLDQGIAAGPPRNLQHFFDFCAAIAARYKGKIAAYQVWNEPNLAREWGGMSPDPRAYVEMLKGCYLAIKQADPDALVISAGLAPTGNGPPSAMPDDQFLIAMYEAGAAPYFDLLGVHAPGFRAAPETPPGMAVSIPELGGQRFFAFRRVEDLRAIMERFGDGDKQVAVLEFGWTTDPVNTNYAWFAIDEQLKADYMVRAFRWAKHNWQPWIGPMIALSIPQFDWTPQNEQYWWAVVDPVYPETRTRPAYEALKAMEK</sequence>
<dbReference type="Pfam" id="PF02449">
    <property type="entry name" value="Glyco_hydro_42"/>
    <property type="match status" value="1"/>
</dbReference>